<organism evidence="3 4">
    <name type="scientific">Crystallibacter crystallopoietes</name>
    <dbReference type="NCBI Taxonomy" id="37928"/>
    <lineage>
        <taxon>Bacteria</taxon>
        <taxon>Bacillati</taxon>
        <taxon>Actinomycetota</taxon>
        <taxon>Actinomycetes</taxon>
        <taxon>Micrococcales</taxon>
        <taxon>Micrococcaceae</taxon>
        <taxon>Crystallibacter</taxon>
    </lineage>
</organism>
<name>A0A1H1FZ35_9MICC</name>
<evidence type="ECO:0000313" key="3">
    <source>
        <dbReference type="EMBL" id="SDR06039.1"/>
    </source>
</evidence>
<keyword evidence="4" id="KW-1185">Reference proteome</keyword>
<keyword evidence="2" id="KW-0812">Transmembrane</keyword>
<keyword evidence="2" id="KW-0472">Membrane</keyword>
<evidence type="ECO:0000256" key="1">
    <source>
        <dbReference type="SAM" id="MobiDB-lite"/>
    </source>
</evidence>
<evidence type="ECO:0008006" key="5">
    <source>
        <dbReference type="Google" id="ProtNLM"/>
    </source>
</evidence>
<gene>
    <name evidence="3" type="ORF">SAMN04489742_3729</name>
</gene>
<dbReference type="Proteomes" id="UP000181917">
    <property type="component" value="Unassembled WGS sequence"/>
</dbReference>
<evidence type="ECO:0000313" key="4">
    <source>
        <dbReference type="Proteomes" id="UP000181917"/>
    </source>
</evidence>
<sequence>MTMAEAFYALALLACPVGMGLMMWFMMRGAKNAAPDTAASPDEIRRLRAEVESLRGSRQEPGVTGHDSAGVR</sequence>
<evidence type="ECO:0000256" key="2">
    <source>
        <dbReference type="SAM" id="Phobius"/>
    </source>
</evidence>
<feature type="transmembrane region" description="Helical" evidence="2">
    <location>
        <begin position="6"/>
        <end position="25"/>
    </location>
</feature>
<dbReference type="EMBL" id="FNKH01000002">
    <property type="protein sequence ID" value="SDR06039.1"/>
    <property type="molecule type" value="Genomic_DNA"/>
</dbReference>
<feature type="region of interest" description="Disordered" evidence="1">
    <location>
        <begin position="51"/>
        <end position="72"/>
    </location>
</feature>
<dbReference type="AlphaFoldDB" id="A0A1H1FZ35"/>
<reference evidence="3 4" key="1">
    <citation type="submission" date="2016-10" db="EMBL/GenBank/DDBJ databases">
        <authorList>
            <person name="de Groot N.N."/>
        </authorList>
    </citation>
    <scope>NUCLEOTIDE SEQUENCE [LARGE SCALE GENOMIC DNA]</scope>
    <source>
        <strain evidence="3 4">DSM 20117</strain>
    </source>
</reference>
<accession>A0A1H1FZ35</accession>
<keyword evidence="2" id="KW-1133">Transmembrane helix</keyword>
<dbReference type="STRING" id="37928.SAMN04489742_3729"/>
<proteinExistence type="predicted"/>
<protein>
    <recommendedName>
        <fullName evidence="5">DUF2933 domain-containing protein</fullName>
    </recommendedName>
</protein>